<dbReference type="InterPro" id="IPR033635">
    <property type="entry name" value="ANKS1/Caskin"/>
</dbReference>
<keyword evidence="1" id="KW-0677">Repeat</keyword>
<dbReference type="PROSITE" id="PS50105">
    <property type="entry name" value="SAM_DOMAIN"/>
    <property type="match status" value="2"/>
</dbReference>
<dbReference type="PANTHER" id="PTHR24174:SF1">
    <property type="entry name" value="IP14385P"/>
    <property type="match status" value="1"/>
</dbReference>
<dbReference type="SMART" id="SM00454">
    <property type="entry name" value="SAM"/>
    <property type="match status" value="2"/>
</dbReference>
<dbReference type="AlphaFoldDB" id="A0A7R9BKD8"/>
<dbReference type="InterPro" id="IPR001660">
    <property type="entry name" value="SAM"/>
</dbReference>
<feature type="compositionally biased region" description="Polar residues" evidence="3">
    <location>
        <begin position="501"/>
        <end position="510"/>
    </location>
</feature>
<dbReference type="OrthoDB" id="5314041at2759"/>
<feature type="compositionally biased region" description="Low complexity" evidence="3">
    <location>
        <begin position="466"/>
        <end position="483"/>
    </location>
</feature>
<evidence type="ECO:0000256" key="1">
    <source>
        <dbReference type="ARBA" id="ARBA00022737"/>
    </source>
</evidence>
<reference evidence="6" key="1">
    <citation type="submission" date="2020-11" db="EMBL/GenBank/DDBJ databases">
        <authorList>
            <person name="Tran Van P."/>
        </authorList>
    </citation>
    <scope>NUCLEOTIDE SEQUENCE</scope>
</reference>
<feature type="compositionally biased region" description="Low complexity" evidence="3">
    <location>
        <begin position="821"/>
        <end position="841"/>
    </location>
</feature>
<dbReference type="Proteomes" id="UP000678499">
    <property type="component" value="Unassembled WGS sequence"/>
</dbReference>
<dbReference type="Pfam" id="PF00640">
    <property type="entry name" value="PID"/>
    <property type="match status" value="1"/>
</dbReference>
<feature type="compositionally biased region" description="Polar residues" evidence="3">
    <location>
        <begin position="107"/>
        <end position="141"/>
    </location>
</feature>
<dbReference type="Gene3D" id="2.30.29.30">
    <property type="entry name" value="Pleckstrin-homology domain (PH domain)/Phosphotyrosine-binding domain (PTB)"/>
    <property type="match status" value="1"/>
</dbReference>
<dbReference type="InterPro" id="IPR006020">
    <property type="entry name" value="PTB/PI_dom"/>
</dbReference>
<keyword evidence="7" id="KW-1185">Reference proteome</keyword>
<dbReference type="Pfam" id="PF07647">
    <property type="entry name" value="SAM_2"/>
    <property type="match status" value="1"/>
</dbReference>
<feature type="region of interest" description="Disordered" evidence="3">
    <location>
        <begin position="389"/>
        <end position="424"/>
    </location>
</feature>
<organism evidence="6">
    <name type="scientific">Notodromas monacha</name>
    <dbReference type="NCBI Taxonomy" id="399045"/>
    <lineage>
        <taxon>Eukaryota</taxon>
        <taxon>Metazoa</taxon>
        <taxon>Ecdysozoa</taxon>
        <taxon>Arthropoda</taxon>
        <taxon>Crustacea</taxon>
        <taxon>Oligostraca</taxon>
        <taxon>Ostracoda</taxon>
        <taxon>Podocopa</taxon>
        <taxon>Podocopida</taxon>
        <taxon>Cypridocopina</taxon>
        <taxon>Cypridoidea</taxon>
        <taxon>Cyprididae</taxon>
        <taxon>Notodromas</taxon>
    </lineage>
</organism>
<accession>A0A7R9BKD8</accession>
<protein>
    <recommendedName>
        <fullName evidence="8">Ankyrin repeat and SAM domain-containing protein 1A</fullName>
    </recommendedName>
</protein>
<feature type="compositionally biased region" description="Basic residues" evidence="3">
    <location>
        <begin position="485"/>
        <end position="498"/>
    </location>
</feature>
<feature type="region of interest" description="Disordered" evidence="3">
    <location>
        <begin position="107"/>
        <end position="160"/>
    </location>
</feature>
<feature type="domain" description="PID" evidence="4">
    <location>
        <begin position="596"/>
        <end position="732"/>
    </location>
</feature>
<feature type="compositionally biased region" description="Low complexity" evidence="3">
    <location>
        <begin position="551"/>
        <end position="567"/>
    </location>
</feature>
<evidence type="ECO:0000256" key="3">
    <source>
        <dbReference type="SAM" id="MobiDB-lite"/>
    </source>
</evidence>
<feature type="region of interest" description="Disordered" evidence="3">
    <location>
        <begin position="204"/>
        <end position="225"/>
    </location>
</feature>
<feature type="domain" description="SAM" evidence="5">
    <location>
        <begin position="322"/>
        <end position="387"/>
    </location>
</feature>
<evidence type="ECO:0000259" key="4">
    <source>
        <dbReference type="PROSITE" id="PS01179"/>
    </source>
</evidence>
<feature type="region of interest" description="Disordered" evidence="3">
    <location>
        <begin position="33"/>
        <end position="88"/>
    </location>
</feature>
<dbReference type="SUPFAM" id="SSF47769">
    <property type="entry name" value="SAM/Pointed domain"/>
    <property type="match status" value="2"/>
</dbReference>
<evidence type="ECO:0000313" key="7">
    <source>
        <dbReference type="Proteomes" id="UP000678499"/>
    </source>
</evidence>
<dbReference type="Gene3D" id="1.10.150.50">
    <property type="entry name" value="Transcription Factor, Ets-1"/>
    <property type="match status" value="2"/>
</dbReference>
<dbReference type="EMBL" id="OA882528">
    <property type="protein sequence ID" value="CAD7275847.1"/>
    <property type="molecule type" value="Genomic_DNA"/>
</dbReference>
<gene>
    <name evidence="6" type="ORF">NMOB1V02_LOCUS3633</name>
</gene>
<evidence type="ECO:0000256" key="2">
    <source>
        <dbReference type="ARBA" id="ARBA00023043"/>
    </source>
</evidence>
<dbReference type="SMART" id="SM00462">
    <property type="entry name" value="PTB"/>
    <property type="match status" value="1"/>
</dbReference>
<name>A0A7R9BKD8_9CRUS</name>
<evidence type="ECO:0008006" key="8">
    <source>
        <dbReference type="Google" id="ProtNLM"/>
    </source>
</evidence>
<feature type="region of interest" description="Disordered" evidence="3">
    <location>
        <begin position="546"/>
        <end position="567"/>
    </location>
</feature>
<feature type="region of interest" description="Disordered" evidence="3">
    <location>
        <begin position="754"/>
        <end position="847"/>
    </location>
</feature>
<feature type="domain" description="SAM" evidence="5">
    <location>
        <begin position="222"/>
        <end position="288"/>
    </location>
</feature>
<dbReference type="EMBL" id="CAJPEX010000491">
    <property type="protein sequence ID" value="CAG0915999.1"/>
    <property type="molecule type" value="Genomic_DNA"/>
</dbReference>
<dbReference type="PROSITE" id="PS01179">
    <property type="entry name" value="PID"/>
    <property type="match status" value="1"/>
</dbReference>
<dbReference type="GO" id="GO:0005829">
    <property type="term" value="C:cytosol"/>
    <property type="evidence" value="ECO:0007669"/>
    <property type="project" value="TreeGrafter"/>
</dbReference>
<feature type="compositionally biased region" description="Low complexity" evidence="3">
    <location>
        <begin position="757"/>
        <end position="772"/>
    </location>
</feature>
<dbReference type="InterPro" id="IPR011993">
    <property type="entry name" value="PH-like_dom_sf"/>
</dbReference>
<dbReference type="Pfam" id="PF00536">
    <property type="entry name" value="SAM_1"/>
    <property type="match status" value="1"/>
</dbReference>
<feature type="compositionally biased region" description="Acidic residues" evidence="3">
    <location>
        <begin position="795"/>
        <end position="805"/>
    </location>
</feature>
<evidence type="ECO:0000313" key="6">
    <source>
        <dbReference type="EMBL" id="CAD7275847.1"/>
    </source>
</evidence>
<feature type="region of interest" description="Disordered" evidence="3">
    <location>
        <begin position="462"/>
        <end position="515"/>
    </location>
</feature>
<dbReference type="InterPro" id="IPR013761">
    <property type="entry name" value="SAM/pointed_sf"/>
</dbReference>
<feature type="compositionally biased region" description="Polar residues" evidence="3">
    <location>
        <begin position="66"/>
        <end position="88"/>
    </location>
</feature>
<feature type="compositionally biased region" description="Polar residues" evidence="3">
    <location>
        <begin position="39"/>
        <end position="49"/>
    </location>
</feature>
<evidence type="ECO:0000259" key="5">
    <source>
        <dbReference type="PROSITE" id="PS50105"/>
    </source>
</evidence>
<dbReference type="PANTHER" id="PTHR24174">
    <property type="entry name" value="ANKYRIN REPEAT AND STERILE ALPHA MOTIF DOMAIN-CONTAINING PROTEIN 1"/>
    <property type="match status" value="1"/>
</dbReference>
<feature type="compositionally biased region" description="Low complexity" evidence="3">
    <location>
        <begin position="415"/>
        <end position="424"/>
    </location>
</feature>
<keyword evidence="2" id="KW-0040">ANK repeat</keyword>
<proteinExistence type="predicted"/>
<dbReference type="SUPFAM" id="SSF50729">
    <property type="entry name" value="PH domain-like"/>
    <property type="match status" value="1"/>
</dbReference>
<sequence length="931" mass="102334">MKILSSPLEMGLVNRFLVCCGAADGLRKDFTSTRDSSFHPHSSSATITAGISPRFSLPSGADSGRPRTSSIQENSPSSPENPLLNNKPLQQGTLTMKHNRHEQRVIGNTLNSSSFTSPGTNKNSIPETNIQQVAEQKQGSGKMSEERNNNNNNQHKLKNFHATPSFDEKEEWNKITDIIQSFNHELLPGNEQKKPLLEIDNERSRGFADPPAETPAFKKSRETTEELSRWLSQTGHQDLVPHFLSNGFDNVQFLGNGILEESDLEEMGIRDPRTRRKILEQAGKLPCKLTSVKSSATTSTSLTNKSVKSFTTDQDHHHHQQQHFLTVESWLCFLGLESYAPKFRLSKVSDMNAVRRLWEVELTTTLDIHLPGHKKRILAWLENQHKENGTVRDHDRAVNVATSTTESRASKTRSRSSLSSSLTSLMPSQHFQQRVFEDHDVSAGLSKLNNEINEYQSELRERLGFSTPPSSSSASSSPSLPGSNKWKHKDQHHHHHHNNNLNMMSSNKPKSTAAAASTLAGTGFIQHSHSELGTVTVSVPGNVNNAEDDALSTSTLPSSSSSSRMPLTLREPRVIAVSGAELPVAWQHSPGALIDGSCDYSALYLGSTVIQHMEGIRSSRMTIRKSRKSAFSSDKEKTEVALRISCVGVQVVDVFSKRVLCEHDVRNINSACQDDVDLRYFAYIILDELSGNHYCHVFLSETAENSSEVILTLGQAFEVAYQLKLREQRTLESGKIIISVPAAEITSTPRKPVTLFTSSSSNNAVSSPTPNSWSTRVETERSKSTNDMQSSLINADDDDDGDHDEEDRFRDFNKGLNFERSVSVESSTSTETSTTASPSLSNRGVGNSSAGVTTMILTSSPNGNFGNYSCGNGGSKPKIAEKPKIVPKPAHLQIIKTSASSGLRKSASTSKVELGFSGLLKRAPLATSEDF</sequence>